<dbReference type="InterPro" id="IPR051532">
    <property type="entry name" value="Ester_Hydrolysis_Enzymes"/>
</dbReference>
<keyword evidence="5" id="KW-1185">Reference proteome</keyword>
<feature type="region of interest" description="Disordered" evidence="1">
    <location>
        <begin position="324"/>
        <end position="346"/>
    </location>
</feature>
<evidence type="ECO:0000313" key="5">
    <source>
        <dbReference type="Proteomes" id="UP000198280"/>
    </source>
</evidence>
<feature type="compositionally biased region" description="Low complexity" evidence="1">
    <location>
        <begin position="332"/>
        <end position="346"/>
    </location>
</feature>
<dbReference type="InterPro" id="IPR036514">
    <property type="entry name" value="SGNH_hydro_sf"/>
</dbReference>
<dbReference type="Proteomes" id="UP000198280">
    <property type="component" value="Unassembled WGS sequence"/>
</dbReference>
<dbReference type="PANTHER" id="PTHR30383:SF5">
    <property type="entry name" value="SGNH HYDROLASE-TYPE ESTERASE DOMAIN-CONTAINING PROTEIN"/>
    <property type="match status" value="1"/>
</dbReference>
<accession>A0A239AQ73</accession>
<dbReference type="GO" id="GO:0004622">
    <property type="term" value="F:phosphatidylcholine lysophospholipase activity"/>
    <property type="evidence" value="ECO:0007669"/>
    <property type="project" value="TreeGrafter"/>
</dbReference>
<feature type="domain" description="SGNH hydrolase-type esterase" evidence="3">
    <location>
        <begin position="75"/>
        <end position="254"/>
    </location>
</feature>
<feature type="transmembrane region" description="Helical" evidence="2">
    <location>
        <begin position="12"/>
        <end position="33"/>
    </location>
</feature>
<dbReference type="EMBL" id="FZOF01000002">
    <property type="protein sequence ID" value="SNR97138.1"/>
    <property type="molecule type" value="Genomic_DNA"/>
</dbReference>
<dbReference type="Pfam" id="PF13472">
    <property type="entry name" value="Lipase_GDSL_2"/>
    <property type="match status" value="1"/>
</dbReference>
<gene>
    <name evidence="4" type="ORF">SAMN05216252_10265</name>
</gene>
<dbReference type="SUPFAM" id="SSF52266">
    <property type="entry name" value="SGNH hydrolase"/>
    <property type="match status" value="1"/>
</dbReference>
<dbReference type="CDD" id="cd01836">
    <property type="entry name" value="FeeA_FeeB_like"/>
    <property type="match status" value="1"/>
</dbReference>
<dbReference type="InterPro" id="IPR013830">
    <property type="entry name" value="SGNH_hydro"/>
</dbReference>
<proteinExistence type="predicted"/>
<keyword evidence="2" id="KW-0812">Transmembrane</keyword>
<dbReference type="PANTHER" id="PTHR30383">
    <property type="entry name" value="THIOESTERASE 1/PROTEASE 1/LYSOPHOSPHOLIPASE L1"/>
    <property type="match status" value="1"/>
</dbReference>
<keyword evidence="2" id="KW-0472">Membrane</keyword>
<name>A0A239AQ73_9ACTN</name>
<dbReference type="AlphaFoldDB" id="A0A239AQ73"/>
<evidence type="ECO:0000256" key="2">
    <source>
        <dbReference type="SAM" id="Phobius"/>
    </source>
</evidence>
<evidence type="ECO:0000313" key="4">
    <source>
        <dbReference type="EMBL" id="SNR97138.1"/>
    </source>
</evidence>
<keyword evidence="2" id="KW-1133">Transmembrane helix</keyword>
<reference evidence="4 5" key="1">
    <citation type="submission" date="2017-06" db="EMBL/GenBank/DDBJ databases">
        <authorList>
            <person name="Kim H.J."/>
            <person name="Triplett B.A."/>
        </authorList>
    </citation>
    <scope>NUCLEOTIDE SEQUENCE [LARGE SCALE GENOMIC DNA]</scope>
    <source>
        <strain evidence="4 5">CGMCC 4.1858</strain>
    </source>
</reference>
<protein>
    <submittedName>
        <fullName evidence="4">Lysophospholipase L1</fullName>
    </submittedName>
</protein>
<organism evidence="4 5">
    <name type="scientific">Actinacidiphila glaucinigra</name>
    <dbReference type="NCBI Taxonomy" id="235986"/>
    <lineage>
        <taxon>Bacteria</taxon>
        <taxon>Bacillati</taxon>
        <taxon>Actinomycetota</taxon>
        <taxon>Actinomycetes</taxon>
        <taxon>Kitasatosporales</taxon>
        <taxon>Streptomycetaceae</taxon>
        <taxon>Actinacidiphila</taxon>
    </lineage>
</organism>
<evidence type="ECO:0000256" key="1">
    <source>
        <dbReference type="SAM" id="MobiDB-lite"/>
    </source>
</evidence>
<dbReference type="Gene3D" id="3.40.50.1110">
    <property type="entry name" value="SGNH hydrolase"/>
    <property type="match status" value="1"/>
</dbReference>
<evidence type="ECO:0000259" key="3">
    <source>
        <dbReference type="Pfam" id="PF13472"/>
    </source>
</evidence>
<sequence>MSRARVARRIATAAAYGGGGIGLLGGAAVGLLLTEGALARRAVGGSDAVPPRADGVYGAAFALSTDERPIVLALVGDSTAAGQGVHRASQTPGALLASGVAAVAERPVRLVNVANPGAQSDDLARQVDLLLGSGPGTAPGLCVIMIGANDVTRRMPLAVSVRLLSDAVRRLREAGCEVIVGTCPDLGTIEPVYQPLRWIARRLSRQLAAAQTIAVVGLGGRTVSLGDMLGPEFESRPREMFGPDNYHPSAEGYATAAMAMLPTLCSAVGLWPEEDERPDARRGEGFLPVAQAAAEAAGEAGTEVTPAAGTVSGPRGRWALLKRRRRRRLPDATEPAATAAAEAAQN</sequence>